<gene>
    <name evidence="2" type="ORF">PAI11_16020</name>
</gene>
<feature type="region of interest" description="Disordered" evidence="1">
    <location>
        <begin position="1"/>
        <end position="61"/>
    </location>
</feature>
<reference evidence="2 3" key="1">
    <citation type="journal article" date="2013" name="Biodegradation">
        <title>Quantitative proteomic analysis of ibuprofen-degrading Patulibacter sp. strain I11.</title>
        <authorList>
            <person name="Almeida B."/>
            <person name="Kjeldal H."/>
            <person name="Lolas I."/>
            <person name="Knudsen A.D."/>
            <person name="Carvalho G."/>
            <person name="Nielsen K.L."/>
            <person name="Barreto Crespo M.T."/>
            <person name="Stensballe A."/>
            <person name="Nielsen J.L."/>
        </authorList>
    </citation>
    <scope>NUCLEOTIDE SEQUENCE [LARGE SCALE GENOMIC DNA]</scope>
    <source>
        <strain evidence="2 3">I11</strain>
    </source>
</reference>
<feature type="compositionally biased region" description="Low complexity" evidence="1">
    <location>
        <begin position="48"/>
        <end position="61"/>
    </location>
</feature>
<sequence length="61" mass="6133">MAARRSGSGVDPRLWRAGARLQPTLRRSRSSGLASPGRPSAVDAPCHAPSAAPSPAAASSP</sequence>
<evidence type="ECO:0000256" key="1">
    <source>
        <dbReference type="SAM" id="MobiDB-lite"/>
    </source>
</evidence>
<keyword evidence="3" id="KW-1185">Reference proteome</keyword>
<dbReference type="AlphaFoldDB" id="H0E475"/>
<evidence type="ECO:0000313" key="2">
    <source>
        <dbReference type="EMBL" id="EHN11517.1"/>
    </source>
</evidence>
<organism evidence="2 3">
    <name type="scientific">Patulibacter medicamentivorans</name>
    <dbReference type="NCBI Taxonomy" id="1097667"/>
    <lineage>
        <taxon>Bacteria</taxon>
        <taxon>Bacillati</taxon>
        <taxon>Actinomycetota</taxon>
        <taxon>Thermoleophilia</taxon>
        <taxon>Solirubrobacterales</taxon>
        <taxon>Patulibacteraceae</taxon>
        <taxon>Patulibacter</taxon>
    </lineage>
</organism>
<protein>
    <submittedName>
        <fullName evidence="2">Uncharacterized protein</fullName>
    </submittedName>
</protein>
<dbReference type="Proteomes" id="UP000005143">
    <property type="component" value="Unassembled WGS sequence"/>
</dbReference>
<evidence type="ECO:0000313" key="3">
    <source>
        <dbReference type="Proteomes" id="UP000005143"/>
    </source>
</evidence>
<accession>H0E475</accession>
<dbReference type="EMBL" id="AGUD01000097">
    <property type="protein sequence ID" value="EHN11517.1"/>
    <property type="molecule type" value="Genomic_DNA"/>
</dbReference>
<proteinExistence type="predicted"/>
<name>H0E475_9ACTN</name>
<comment type="caution">
    <text evidence="2">The sequence shown here is derived from an EMBL/GenBank/DDBJ whole genome shotgun (WGS) entry which is preliminary data.</text>
</comment>